<dbReference type="Gene3D" id="3.30.200.20">
    <property type="entry name" value="Phosphorylase Kinase, domain 1"/>
    <property type="match status" value="1"/>
</dbReference>
<dbReference type="SUPFAM" id="SSF82171">
    <property type="entry name" value="DPP6 N-terminal domain-like"/>
    <property type="match status" value="1"/>
</dbReference>
<dbReference type="Pfam" id="PF00069">
    <property type="entry name" value="Pkinase"/>
    <property type="match status" value="1"/>
</dbReference>
<evidence type="ECO:0000313" key="6">
    <source>
        <dbReference type="EMBL" id="MDP9863296.1"/>
    </source>
</evidence>
<feature type="repeat" description="WD" evidence="3">
    <location>
        <begin position="1114"/>
        <end position="1148"/>
    </location>
</feature>
<dbReference type="CDD" id="cd14014">
    <property type="entry name" value="STKc_PknB_like"/>
    <property type="match status" value="1"/>
</dbReference>
<dbReference type="InterPro" id="IPR015943">
    <property type="entry name" value="WD40/YVTN_repeat-like_dom_sf"/>
</dbReference>
<dbReference type="InterPro" id="IPR049052">
    <property type="entry name" value="nSTAND1"/>
</dbReference>
<dbReference type="SMART" id="SM00220">
    <property type="entry name" value="S_TKc"/>
    <property type="match status" value="1"/>
</dbReference>
<feature type="region of interest" description="Disordered" evidence="4">
    <location>
        <begin position="760"/>
        <end position="779"/>
    </location>
</feature>
<dbReference type="Proteomes" id="UP001230426">
    <property type="component" value="Unassembled WGS sequence"/>
</dbReference>
<dbReference type="SMART" id="SM00320">
    <property type="entry name" value="WD40"/>
    <property type="match status" value="5"/>
</dbReference>
<evidence type="ECO:0000259" key="5">
    <source>
        <dbReference type="PROSITE" id="PS50011"/>
    </source>
</evidence>
<dbReference type="InterPro" id="IPR000719">
    <property type="entry name" value="Prot_kinase_dom"/>
</dbReference>
<name>A0ABT9R245_9ACTN</name>
<feature type="region of interest" description="Disordered" evidence="4">
    <location>
        <begin position="272"/>
        <end position="333"/>
    </location>
</feature>
<sequence>MGLTPLAPGDPLRLGGYRPAGRLGAGGQGIVYEAYDAEGGRVAIKVLHGDVAADSGLRTRFAKEAEAARRVASFCTARILAVDSDAARPYIVSEFVAGPDLRAAVREAGPYAGDALHRLATALATALTAIHRAGVVHRDLKPENVLLGPDGPRVIDFGVARTDEMSLTTTGIVAGTPTYMAPEVFVGQRAGPPADVFAWGGVLLYAATGKDPFQAESLGGVMHRVLTVDPDLGDIPEPLRSLMAAALAKAAADRPTAHALLMGLLGGEDRTAGTAAPGAGTATPGVGTAAPGVGTAGGPASETSPAPAAEEREAEEREAEAREAEEREAEDLRAGVRAAREVLPPGSDPPALGVIAEEAFSALTPQQQADAPGVLLRMIGDGSVQRVECGPEDEPVIARFAGAGLLIREGTTAVPAGAALPWAWPRLREWLAAERDGLPVHRRLAEAARVWEEHGRPPGDLYQGEALREALQWAATERRYLGINLRERRFLDAASAVERRRRNRRRLVTAGMAVLLAFSLGVTAIALRQGRTLAAQTEDLQRQRDESAARAAAARADDLRDSDPRTAMRLSVAAWRIAQVPEARSALQAALAQVKVDVFTDPDATSRASYVLTPDARTLVRAHGGEVRMYDVVTHRPVRTFEGVGKLAAVTAASPDGSTLQVGGRLWDSATGRAFGPAIPEGARAELEPERRLISAVGPGTLVMRPLDGGGPLVSATGFEPEGTVSPDGRWAAVAGRQGSVEVWDLTRGRRVFARKVDGPVSSRGERGAPQLAFSPDGSTLAVGGDTSITLLDPADGSRRGEDFASTGGGALTFSPDGRFLAEQAEEALFLWKVADRTISARFPLTAVGNARFTADSRTLRYPTGYGSVVSIDVSAVTHTDTLNVPQERSGWESAVFAPGGRVLAYANLGVVRLWDPTRLAPIGGPLSVDAGSAGAFSQDGRTLAVPRRDGSAVTLWDVATRRSLATLNTGAGAGAVTALAFGGDGRTLAAGVSDADGTGEGRVRIWDVRAGRITATVNVPSVQSLAFRPGGSPVGGSSDVGNSSDVGGSSGESRGGDPGAGPGGSPGGSPGAGQGQGRDGGAGRGVLSAGAELVALPGGRTLRGPAGVGGPDVRAAAFSPDGRVLALGLADQRVLLWDVERGARLGVLGVRGSQQLLRFSPDGRVLVTAGDGDGVRLWDLAAQREIGSLPAGATALDLAFSPDGRVLNAVARDGSVSRLPVDPSLVAESVCARTGTGLRAAEWERLIPGVPYRETCG</sequence>
<dbReference type="InterPro" id="IPR011009">
    <property type="entry name" value="Kinase-like_dom_sf"/>
</dbReference>
<dbReference type="SUPFAM" id="SSF50998">
    <property type="entry name" value="Quinoprotein alcohol dehydrogenase-like"/>
    <property type="match status" value="1"/>
</dbReference>
<proteinExistence type="predicted"/>
<dbReference type="PROSITE" id="PS50082">
    <property type="entry name" value="WD_REPEATS_2"/>
    <property type="match status" value="2"/>
</dbReference>
<keyword evidence="7" id="KW-1185">Reference proteome</keyword>
<dbReference type="EMBL" id="JAUSRB010000002">
    <property type="protein sequence ID" value="MDP9863296.1"/>
    <property type="molecule type" value="Genomic_DNA"/>
</dbReference>
<dbReference type="Gene3D" id="2.130.10.10">
    <property type="entry name" value="YVTN repeat-like/Quinoprotein amine dehydrogenase"/>
    <property type="match status" value="4"/>
</dbReference>
<evidence type="ECO:0000313" key="7">
    <source>
        <dbReference type="Proteomes" id="UP001230426"/>
    </source>
</evidence>
<dbReference type="SUPFAM" id="SSF56112">
    <property type="entry name" value="Protein kinase-like (PK-like)"/>
    <property type="match status" value="1"/>
</dbReference>
<organism evidence="6 7">
    <name type="scientific">Streptosporangium brasiliense</name>
    <dbReference type="NCBI Taxonomy" id="47480"/>
    <lineage>
        <taxon>Bacteria</taxon>
        <taxon>Bacillati</taxon>
        <taxon>Actinomycetota</taxon>
        <taxon>Actinomycetes</taxon>
        <taxon>Streptosporangiales</taxon>
        <taxon>Streptosporangiaceae</taxon>
        <taxon>Streptosporangium</taxon>
    </lineage>
</organism>
<dbReference type="InterPro" id="IPR001680">
    <property type="entry name" value="WD40_rpt"/>
</dbReference>
<dbReference type="InterPro" id="IPR019775">
    <property type="entry name" value="WD40_repeat_CS"/>
</dbReference>
<dbReference type="InterPro" id="IPR011047">
    <property type="entry name" value="Quinoprotein_ADH-like_sf"/>
</dbReference>
<keyword evidence="2" id="KW-0677">Repeat</keyword>
<dbReference type="RefSeq" id="WP_306860050.1">
    <property type="nucleotide sequence ID" value="NZ_JAUSRB010000002.1"/>
</dbReference>
<evidence type="ECO:0000256" key="3">
    <source>
        <dbReference type="PROSITE-ProRule" id="PRU00221"/>
    </source>
</evidence>
<feature type="compositionally biased region" description="Low complexity" evidence="4">
    <location>
        <begin position="1030"/>
        <end position="1048"/>
    </location>
</feature>
<dbReference type="PROSITE" id="PS00678">
    <property type="entry name" value="WD_REPEATS_1"/>
    <property type="match status" value="1"/>
</dbReference>
<feature type="domain" description="Protein kinase" evidence="5">
    <location>
        <begin position="17"/>
        <end position="265"/>
    </location>
</feature>
<evidence type="ECO:0000256" key="4">
    <source>
        <dbReference type="SAM" id="MobiDB-lite"/>
    </source>
</evidence>
<dbReference type="Pfam" id="PF00400">
    <property type="entry name" value="WD40"/>
    <property type="match status" value="3"/>
</dbReference>
<evidence type="ECO:0000256" key="1">
    <source>
        <dbReference type="ARBA" id="ARBA00022574"/>
    </source>
</evidence>
<feature type="region of interest" description="Disordered" evidence="4">
    <location>
        <begin position="1025"/>
        <end position="1085"/>
    </location>
</feature>
<feature type="compositionally biased region" description="Basic and acidic residues" evidence="4">
    <location>
        <begin position="309"/>
        <end position="333"/>
    </location>
</feature>
<keyword evidence="1 3" id="KW-0853">WD repeat</keyword>
<dbReference type="PANTHER" id="PTHR19879:SF9">
    <property type="entry name" value="TRANSCRIPTION INITIATION FACTOR TFIID SUBUNIT 5"/>
    <property type="match status" value="1"/>
</dbReference>
<protein>
    <submittedName>
        <fullName evidence="6">WD40 repeat protein</fullName>
    </submittedName>
</protein>
<dbReference type="Gene3D" id="1.10.510.10">
    <property type="entry name" value="Transferase(Phosphotransferase) domain 1"/>
    <property type="match status" value="1"/>
</dbReference>
<comment type="caution">
    <text evidence="6">The sequence shown here is derived from an EMBL/GenBank/DDBJ whole genome shotgun (WGS) entry which is preliminary data.</text>
</comment>
<accession>A0ABT9R245</accession>
<feature type="compositionally biased region" description="Low complexity" evidence="4">
    <location>
        <begin position="272"/>
        <end position="293"/>
    </location>
</feature>
<feature type="repeat" description="WD" evidence="3">
    <location>
        <begin position="1158"/>
        <end position="1189"/>
    </location>
</feature>
<evidence type="ECO:0000256" key="2">
    <source>
        <dbReference type="ARBA" id="ARBA00022737"/>
    </source>
</evidence>
<reference evidence="6 7" key="1">
    <citation type="submission" date="2023-07" db="EMBL/GenBank/DDBJ databases">
        <title>Sequencing the genomes of 1000 actinobacteria strains.</title>
        <authorList>
            <person name="Klenk H.-P."/>
        </authorList>
    </citation>
    <scope>NUCLEOTIDE SEQUENCE [LARGE SCALE GENOMIC DNA]</scope>
    <source>
        <strain evidence="6 7">DSM 44109</strain>
    </source>
</reference>
<dbReference type="InterPro" id="IPR008271">
    <property type="entry name" value="Ser/Thr_kinase_AS"/>
</dbReference>
<dbReference type="PANTHER" id="PTHR19879">
    <property type="entry name" value="TRANSCRIPTION INITIATION FACTOR TFIID"/>
    <property type="match status" value="1"/>
</dbReference>
<gene>
    <name evidence="6" type="ORF">J2S55_002562</name>
</gene>
<feature type="compositionally biased region" description="Gly residues" evidence="4">
    <location>
        <begin position="1057"/>
        <end position="1085"/>
    </location>
</feature>
<dbReference type="Pfam" id="PF20703">
    <property type="entry name" value="nSTAND1"/>
    <property type="match status" value="1"/>
</dbReference>
<dbReference type="PROSITE" id="PS00108">
    <property type="entry name" value="PROTEIN_KINASE_ST"/>
    <property type="match status" value="1"/>
</dbReference>
<dbReference type="PROSITE" id="PS50011">
    <property type="entry name" value="PROTEIN_KINASE_DOM"/>
    <property type="match status" value="1"/>
</dbReference>